<comment type="caution">
    <text evidence="1">The sequence shown here is derived from an EMBL/GenBank/DDBJ whole genome shotgun (WGS) entry which is preliminary data.</text>
</comment>
<reference evidence="1 2" key="1">
    <citation type="journal article" date="2021" name="Commun. Biol.">
        <title>The genome of Shorea leprosula (Dipterocarpaceae) highlights the ecological relevance of drought in aseasonal tropical rainforests.</title>
        <authorList>
            <person name="Ng K.K.S."/>
            <person name="Kobayashi M.J."/>
            <person name="Fawcett J.A."/>
            <person name="Hatakeyama M."/>
            <person name="Paape T."/>
            <person name="Ng C.H."/>
            <person name="Ang C.C."/>
            <person name="Tnah L.H."/>
            <person name="Lee C.T."/>
            <person name="Nishiyama T."/>
            <person name="Sese J."/>
            <person name="O'Brien M.J."/>
            <person name="Copetti D."/>
            <person name="Mohd Noor M.I."/>
            <person name="Ong R.C."/>
            <person name="Putra M."/>
            <person name="Sireger I.Z."/>
            <person name="Indrioko S."/>
            <person name="Kosugi Y."/>
            <person name="Izuno A."/>
            <person name="Isagi Y."/>
            <person name="Lee S.L."/>
            <person name="Shimizu K.K."/>
        </authorList>
    </citation>
    <scope>NUCLEOTIDE SEQUENCE [LARGE SCALE GENOMIC DNA]</scope>
    <source>
        <strain evidence="1">214</strain>
    </source>
</reference>
<dbReference type="EMBL" id="BPVZ01000020">
    <property type="protein sequence ID" value="GKV03536.1"/>
    <property type="molecule type" value="Genomic_DNA"/>
</dbReference>
<keyword evidence="2" id="KW-1185">Reference proteome</keyword>
<protein>
    <submittedName>
        <fullName evidence="1">Uncharacterized protein</fullName>
    </submittedName>
</protein>
<accession>A0AAV5IUR9</accession>
<gene>
    <name evidence="1" type="ORF">SLEP1_g15820</name>
</gene>
<organism evidence="1 2">
    <name type="scientific">Rubroshorea leprosula</name>
    <dbReference type="NCBI Taxonomy" id="152421"/>
    <lineage>
        <taxon>Eukaryota</taxon>
        <taxon>Viridiplantae</taxon>
        <taxon>Streptophyta</taxon>
        <taxon>Embryophyta</taxon>
        <taxon>Tracheophyta</taxon>
        <taxon>Spermatophyta</taxon>
        <taxon>Magnoliopsida</taxon>
        <taxon>eudicotyledons</taxon>
        <taxon>Gunneridae</taxon>
        <taxon>Pentapetalae</taxon>
        <taxon>rosids</taxon>
        <taxon>malvids</taxon>
        <taxon>Malvales</taxon>
        <taxon>Dipterocarpaceae</taxon>
        <taxon>Rubroshorea</taxon>
    </lineage>
</organism>
<sequence length="75" mass="8908">MQICSMRGLGFQSHMMTFLERIQKLIQFDPWGNWRFSVSFLQALKCSYMFIVEKAAEQITSSPRKNEKKMEKQRG</sequence>
<dbReference type="AlphaFoldDB" id="A0AAV5IUR9"/>
<evidence type="ECO:0000313" key="1">
    <source>
        <dbReference type="EMBL" id="GKV03536.1"/>
    </source>
</evidence>
<name>A0AAV5IUR9_9ROSI</name>
<evidence type="ECO:0000313" key="2">
    <source>
        <dbReference type="Proteomes" id="UP001054252"/>
    </source>
</evidence>
<proteinExistence type="predicted"/>
<dbReference type="Proteomes" id="UP001054252">
    <property type="component" value="Unassembled WGS sequence"/>
</dbReference>